<organism evidence="1 2">
    <name type="scientific">Candidatus Lambdaproteobacteria bacterium RIFOXYD2_FULL_50_16</name>
    <dbReference type="NCBI Taxonomy" id="1817772"/>
    <lineage>
        <taxon>Bacteria</taxon>
        <taxon>Pseudomonadati</taxon>
        <taxon>Pseudomonadota</taxon>
        <taxon>Candidatus Lambdaproteobacteria</taxon>
    </lineage>
</organism>
<evidence type="ECO:0008006" key="3">
    <source>
        <dbReference type="Google" id="ProtNLM"/>
    </source>
</evidence>
<protein>
    <recommendedName>
        <fullName evidence="3">Porin domain-containing protein</fullName>
    </recommendedName>
</protein>
<sequence length="245" mass="25528">MAFGVQAKAQEEIAAPAEAAPAAPVTVSGDVGVVSHYIWRGVDQNGHIPSIQGGLSLGFAAVEGLSVGYWSASIGGNTGHETDYFITYGGTAGDLEYSVGWTLYSYDFTRFTTDAAGKNVAVQNEYSAGVSMAGASFNFFMVPAENSTKGVGDTADAVSLTWIELGYSTEALGLGLSANYGTGTYNQQWLNAGNAVESTAVLTVAVEKSIGDNIALSYNKTKIMTQSSNGAPLSGEYWMGLDVTF</sequence>
<dbReference type="Proteomes" id="UP000178449">
    <property type="component" value="Unassembled WGS sequence"/>
</dbReference>
<dbReference type="STRING" id="1817772.A2527_03940"/>
<gene>
    <name evidence="1" type="ORF">A2527_03940</name>
</gene>
<reference evidence="1 2" key="1">
    <citation type="journal article" date="2016" name="Nat. Commun.">
        <title>Thousands of microbial genomes shed light on interconnected biogeochemical processes in an aquifer system.</title>
        <authorList>
            <person name="Anantharaman K."/>
            <person name="Brown C.T."/>
            <person name="Hug L.A."/>
            <person name="Sharon I."/>
            <person name="Castelle C.J."/>
            <person name="Probst A.J."/>
            <person name="Thomas B.C."/>
            <person name="Singh A."/>
            <person name="Wilkins M.J."/>
            <person name="Karaoz U."/>
            <person name="Brodie E.L."/>
            <person name="Williams K.H."/>
            <person name="Hubbard S.S."/>
            <person name="Banfield J.F."/>
        </authorList>
    </citation>
    <scope>NUCLEOTIDE SEQUENCE [LARGE SCALE GENOMIC DNA]</scope>
</reference>
<name>A0A1F6GF34_9PROT</name>
<dbReference type="InterPro" id="IPR010239">
    <property type="entry name" value="CHP02001"/>
</dbReference>
<evidence type="ECO:0000313" key="1">
    <source>
        <dbReference type="EMBL" id="OGG96715.1"/>
    </source>
</evidence>
<accession>A0A1F6GF34</accession>
<dbReference type="AlphaFoldDB" id="A0A1F6GF34"/>
<dbReference type="Pfam" id="PF09694">
    <property type="entry name" value="Gcw_chp"/>
    <property type="match status" value="1"/>
</dbReference>
<dbReference type="EMBL" id="MFNE01000010">
    <property type="protein sequence ID" value="OGG96715.1"/>
    <property type="molecule type" value="Genomic_DNA"/>
</dbReference>
<dbReference type="NCBIfam" id="TIGR02001">
    <property type="entry name" value="gcw_chp"/>
    <property type="match status" value="1"/>
</dbReference>
<evidence type="ECO:0000313" key="2">
    <source>
        <dbReference type="Proteomes" id="UP000178449"/>
    </source>
</evidence>
<comment type="caution">
    <text evidence="1">The sequence shown here is derived from an EMBL/GenBank/DDBJ whole genome shotgun (WGS) entry which is preliminary data.</text>
</comment>
<proteinExistence type="predicted"/>